<feature type="region of interest" description="Disordered" evidence="1">
    <location>
        <begin position="111"/>
        <end position="175"/>
    </location>
</feature>
<evidence type="ECO:0000313" key="3">
    <source>
        <dbReference type="Proteomes" id="UP001138500"/>
    </source>
</evidence>
<comment type="caution">
    <text evidence="2">The sequence shown here is derived from an EMBL/GenBank/DDBJ whole genome shotgun (WGS) entry which is preliminary data.</text>
</comment>
<accession>A0A9W7SVS2</accession>
<evidence type="ECO:0000313" key="2">
    <source>
        <dbReference type="EMBL" id="KAH9833370.1"/>
    </source>
</evidence>
<protein>
    <submittedName>
        <fullName evidence="2">Uncharacterized protein</fullName>
    </submittedName>
</protein>
<dbReference type="EMBL" id="RIBY02001090">
    <property type="protein sequence ID" value="KAH9833370.1"/>
    <property type="molecule type" value="Genomic_DNA"/>
</dbReference>
<dbReference type="AlphaFoldDB" id="A0A9W7SVS2"/>
<feature type="compositionally biased region" description="Low complexity" evidence="1">
    <location>
        <begin position="1"/>
        <end position="13"/>
    </location>
</feature>
<name>A0A9W7SVS2_9PEZI</name>
<reference evidence="2 3" key="1">
    <citation type="journal article" date="2018" name="IMA Fungus">
        <title>IMA Genome-F 10: Nine draft genome sequences of Claviceps purpurea s.lat., including C. arundinis, C. humidiphila, and C. cf. spartinae, pseudomolecules for the pitch canker pathogen Fusarium circinatum, draft genome of Davidsoniella eucalypti, Grosmannia galeiformis, Quambalaria eucalypti, and Teratosphaeria destructans.</title>
        <authorList>
            <person name="Wingfield B.D."/>
            <person name="Liu M."/>
            <person name="Nguyen H.D."/>
            <person name="Lane F.A."/>
            <person name="Morgan S.W."/>
            <person name="De Vos L."/>
            <person name="Wilken P.M."/>
            <person name="Duong T.A."/>
            <person name="Aylward J."/>
            <person name="Coetzee M.P."/>
            <person name="Dadej K."/>
            <person name="De Beer Z.W."/>
            <person name="Findlay W."/>
            <person name="Havenga M."/>
            <person name="Kolarik M."/>
            <person name="Menzies J.G."/>
            <person name="Naidoo K."/>
            <person name="Pochopski O."/>
            <person name="Shoukouhi P."/>
            <person name="Santana Q.C."/>
            <person name="Seifert K.A."/>
            <person name="Soal N."/>
            <person name="Steenkamp E.T."/>
            <person name="Tatham C.T."/>
            <person name="van der Nest M.A."/>
            <person name="Wingfield M.J."/>
        </authorList>
    </citation>
    <scope>NUCLEOTIDE SEQUENCE [LARGE SCALE GENOMIC DNA]</scope>
    <source>
        <strain evidence="2">CMW44962</strain>
    </source>
</reference>
<reference evidence="2 3" key="2">
    <citation type="journal article" date="2021" name="Curr. Genet.">
        <title>Genetic response to nitrogen starvation in the aggressive Eucalyptus foliar pathogen Teratosphaeria destructans.</title>
        <authorList>
            <person name="Havenga M."/>
            <person name="Wingfield B.D."/>
            <person name="Wingfield M.J."/>
            <person name="Dreyer L.L."/>
            <person name="Roets F."/>
            <person name="Aylward J."/>
        </authorList>
    </citation>
    <scope>NUCLEOTIDE SEQUENCE [LARGE SCALE GENOMIC DNA]</scope>
    <source>
        <strain evidence="2">CMW44962</strain>
    </source>
</reference>
<proteinExistence type="predicted"/>
<organism evidence="2 3">
    <name type="scientific">Teratosphaeria destructans</name>
    <dbReference type="NCBI Taxonomy" id="418781"/>
    <lineage>
        <taxon>Eukaryota</taxon>
        <taxon>Fungi</taxon>
        <taxon>Dikarya</taxon>
        <taxon>Ascomycota</taxon>
        <taxon>Pezizomycotina</taxon>
        <taxon>Dothideomycetes</taxon>
        <taxon>Dothideomycetidae</taxon>
        <taxon>Mycosphaerellales</taxon>
        <taxon>Teratosphaeriaceae</taxon>
        <taxon>Teratosphaeria</taxon>
    </lineage>
</organism>
<gene>
    <name evidence="2" type="ORF">Tdes44962_MAKER08793</name>
</gene>
<keyword evidence="3" id="KW-1185">Reference proteome</keyword>
<feature type="region of interest" description="Disordered" evidence="1">
    <location>
        <begin position="1"/>
        <end position="72"/>
    </location>
</feature>
<evidence type="ECO:0000256" key="1">
    <source>
        <dbReference type="SAM" id="MobiDB-lite"/>
    </source>
</evidence>
<dbReference type="Proteomes" id="UP001138500">
    <property type="component" value="Unassembled WGS sequence"/>
</dbReference>
<sequence>MPVGRSSGPSATPAAPPRVLPLSPSVGSLGPGERGAPAALEWSEAEDAEVEVKAPRSAWTGAEGLSDGDDAEAEISEPDTWMFGSPFSAIGAGPELVATGPAGPLAAFERGGARVQGARRKRRREGGSGDEMGEHLRCCRKKRLRSRQDSGGDASVPWAGETTDEAEAPASRNGTLFQAGGVVAAELLRRWTRVEVLT</sequence>